<dbReference type="Pfam" id="PF04802">
    <property type="entry name" value="PP4R3"/>
    <property type="match status" value="1"/>
</dbReference>
<dbReference type="AlphaFoldDB" id="A0A0G4LNV5"/>
<dbReference type="GO" id="GO:0005654">
    <property type="term" value="C:nucleoplasm"/>
    <property type="evidence" value="ECO:0007669"/>
    <property type="project" value="TreeGrafter"/>
</dbReference>
<dbReference type="GO" id="GO:0072542">
    <property type="term" value="F:protein phosphatase activator activity"/>
    <property type="evidence" value="ECO:0007669"/>
    <property type="project" value="TreeGrafter"/>
</dbReference>
<dbReference type="Proteomes" id="UP000044602">
    <property type="component" value="Unassembled WGS sequence"/>
</dbReference>
<evidence type="ECO:0000313" key="5">
    <source>
        <dbReference type="Proteomes" id="UP000044602"/>
    </source>
</evidence>
<dbReference type="PANTHER" id="PTHR23318:SF0">
    <property type="entry name" value="SERINE_THREONINE-PROTEIN PHOSPHATASE 4 REGULATORY SUBUNIT 3"/>
    <property type="match status" value="1"/>
</dbReference>
<name>A0A0G4LNV5_VERLO</name>
<dbReference type="GO" id="GO:0006974">
    <property type="term" value="P:DNA damage response"/>
    <property type="evidence" value="ECO:0007669"/>
    <property type="project" value="TreeGrafter"/>
</dbReference>
<dbReference type="EMBL" id="CVQH01016113">
    <property type="protein sequence ID" value="CRK23723.1"/>
    <property type="molecule type" value="Genomic_DNA"/>
</dbReference>
<feature type="domain" description="Serine/threonine-protein phosphatase 4 regulatory subunit 3-like central" evidence="3">
    <location>
        <begin position="91"/>
        <end position="234"/>
    </location>
</feature>
<dbReference type="InterPro" id="IPR051137">
    <property type="entry name" value="PP4R3-like"/>
</dbReference>
<reference evidence="4 5" key="1">
    <citation type="submission" date="2015-05" db="EMBL/GenBank/DDBJ databases">
        <authorList>
            <person name="Wang D.B."/>
            <person name="Wang M."/>
        </authorList>
    </citation>
    <scope>NUCLEOTIDE SEQUENCE [LARGE SCALE GENOMIC DNA]</scope>
    <source>
        <strain evidence="4">VL1</strain>
    </source>
</reference>
<protein>
    <recommendedName>
        <fullName evidence="3">Serine/threonine-protein phosphatase 4 regulatory subunit 3-like central domain-containing protein</fullName>
    </recommendedName>
</protein>
<dbReference type="STRING" id="100787.A0A0G4LNV5"/>
<proteinExistence type="predicted"/>
<organism evidence="4 5">
    <name type="scientific">Verticillium longisporum</name>
    <name type="common">Verticillium dahliae var. longisporum</name>
    <dbReference type="NCBI Taxonomy" id="100787"/>
    <lineage>
        <taxon>Eukaryota</taxon>
        <taxon>Fungi</taxon>
        <taxon>Dikarya</taxon>
        <taxon>Ascomycota</taxon>
        <taxon>Pezizomycotina</taxon>
        <taxon>Sordariomycetes</taxon>
        <taxon>Hypocreomycetidae</taxon>
        <taxon>Glomerellales</taxon>
        <taxon>Plectosphaerellaceae</taxon>
        <taxon>Verticillium</taxon>
    </lineage>
</organism>
<evidence type="ECO:0000313" key="4">
    <source>
        <dbReference type="EMBL" id="CRK23723.1"/>
    </source>
</evidence>
<dbReference type="GO" id="GO:0030289">
    <property type="term" value="C:protein phosphatase 4 complex"/>
    <property type="evidence" value="ECO:0007669"/>
    <property type="project" value="TreeGrafter"/>
</dbReference>
<dbReference type="PANTHER" id="PTHR23318">
    <property type="entry name" value="ATP SYNTHASE GAMMA-RELATED"/>
    <property type="match status" value="1"/>
</dbReference>
<keyword evidence="2" id="KW-0539">Nucleus</keyword>
<comment type="subcellular location">
    <subcellularLocation>
        <location evidence="1">Nucleus</location>
    </subcellularLocation>
</comment>
<evidence type="ECO:0000256" key="1">
    <source>
        <dbReference type="ARBA" id="ARBA00004123"/>
    </source>
</evidence>
<evidence type="ECO:0000256" key="2">
    <source>
        <dbReference type="ARBA" id="ARBA00023242"/>
    </source>
</evidence>
<evidence type="ECO:0000259" key="3">
    <source>
        <dbReference type="Pfam" id="PF04802"/>
    </source>
</evidence>
<dbReference type="InterPro" id="IPR006887">
    <property type="entry name" value="P4R3-like_central_dom"/>
</dbReference>
<sequence>MDMPSNVHMPTADLKNLSEIEQCMRVMNQTANGRDALAKFIMSDDYIGKLTPLVEMAEDLESLTDLHRLCNIMKTIILLNDTSIIEHAIQENHPLLTDSLVDLLLVEADLGVRSQIADALRVLLDQGPPVQAQEAFARANGEFPGKTRLPQATEANHELLLANFYEHSARKLFRPLMALEGRTDMNFTVQQASMFTYLIEVLGYFIRQHLHRSKFFVLQNDIAQRVAQLLSCPENPNLAPR</sequence>
<gene>
    <name evidence="4" type="ORF">BN1708_013785</name>
</gene>
<accession>A0A0G4LNV5</accession>
<keyword evidence="5" id="KW-1185">Reference proteome</keyword>